<protein>
    <recommendedName>
        <fullName evidence="3">PQQ-like domain-containing protein</fullName>
    </recommendedName>
</protein>
<proteinExistence type="predicted"/>
<dbReference type="SUPFAM" id="SSF69304">
    <property type="entry name" value="Tricorn protease N-terminal domain"/>
    <property type="match status" value="1"/>
</dbReference>
<dbReference type="EMBL" id="FOCX01000002">
    <property type="protein sequence ID" value="SEN32522.1"/>
    <property type="molecule type" value="Genomic_DNA"/>
</dbReference>
<evidence type="ECO:0000313" key="1">
    <source>
        <dbReference type="EMBL" id="SEN32522.1"/>
    </source>
</evidence>
<sequence>METVELGGKSISIDYDGILSSDTTSLRIAPKIVSAARFDDGLLLLRIGMPEKVSSPDIVVPEDRNIVGISPEPGHIWTIETPRESESTRYDTLDTLGDRIIARSDTNHCHNVDPETGEILSDWPGTEFQFGDRTFSFPRGEVAQIEWFDGRILIQTTRKDLFGFEPDGTKLWERRDDPGWGLIPEEDRFIIWQRPRRGKEMEFVLDTETGKIVEQILGGEYGQQYVDE</sequence>
<dbReference type="AlphaFoldDB" id="A0A1H8FLG3"/>
<evidence type="ECO:0008006" key="3">
    <source>
        <dbReference type="Google" id="ProtNLM"/>
    </source>
</evidence>
<dbReference type="InterPro" id="IPR015943">
    <property type="entry name" value="WD40/YVTN_repeat-like_dom_sf"/>
</dbReference>
<keyword evidence="2" id="KW-1185">Reference proteome</keyword>
<gene>
    <name evidence="1" type="ORF">SAMN05216388_1002318</name>
</gene>
<name>A0A1H8FLG3_9EURY</name>
<dbReference type="Proteomes" id="UP000198775">
    <property type="component" value="Unassembled WGS sequence"/>
</dbReference>
<reference evidence="2" key="1">
    <citation type="submission" date="2016-10" db="EMBL/GenBank/DDBJ databases">
        <authorList>
            <person name="Varghese N."/>
            <person name="Submissions S."/>
        </authorList>
    </citation>
    <scope>NUCLEOTIDE SEQUENCE [LARGE SCALE GENOMIC DNA]</scope>
    <source>
        <strain evidence="2">IBRC-M 10043</strain>
    </source>
</reference>
<evidence type="ECO:0000313" key="2">
    <source>
        <dbReference type="Proteomes" id="UP000198775"/>
    </source>
</evidence>
<organism evidence="1 2">
    <name type="scientific">Halorientalis persicus</name>
    <dbReference type="NCBI Taxonomy" id="1367881"/>
    <lineage>
        <taxon>Archaea</taxon>
        <taxon>Methanobacteriati</taxon>
        <taxon>Methanobacteriota</taxon>
        <taxon>Stenosarchaea group</taxon>
        <taxon>Halobacteria</taxon>
        <taxon>Halobacteriales</taxon>
        <taxon>Haloarculaceae</taxon>
        <taxon>Halorientalis</taxon>
    </lineage>
</organism>
<dbReference type="RefSeq" id="WP_092657721.1">
    <property type="nucleotide sequence ID" value="NZ_FOCX01000002.1"/>
</dbReference>
<dbReference type="Gene3D" id="2.130.10.10">
    <property type="entry name" value="YVTN repeat-like/Quinoprotein amine dehydrogenase"/>
    <property type="match status" value="1"/>
</dbReference>
<dbReference type="OrthoDB" id="241809at2157"/>
<accession>A0A1H8FLG3</accession>